<keyword evidence="4" id="KW-1185">Reference proteome</keyword>
<evidence type="ECO:0008006" key="5">
    <source>
        <dbReference type="Google" id="ProtNLM"/>
    </source>
</evidence>
<proteinExistence type="predicted"/>
<keyword evidence="1" id="KW-1133">Transmembrane helix</keyword>
<evidence type="ECO:0000313" key="2">
    <source>
        <dbReference type="EMBL" id="ABC59131.1"/>
    </source>
</evidence>
<geneLocation type="plasmid" evidence="2">
    <name>pPR2</name>
</geneLocation>
<dbReference type="EMBL" id="BOOI01000138">
    <property type="protein sequence ID" value="GIH89337.1"/>
    <property type="molecule type" value="Genomic_DNA"/>
</dbReference>
<keyword evidence="1" id="KW-0472">Membrane</keyword>
<reference evidence="3" key="2">
    <citation type="submission" date="2021-01" db="EMBL/GenBank/DDBJ databases">
        <title>Whole genome shotgun sequence of Planobispora rosea NBRC 15558.</title>
        <authorList>
            <person name="Komaki H."/>
            <person name="Tamura T."/>
        </authorList>
    </citation>
    <scope>NUCLEOTIDE SEQUENCE</scope>
    <source>
        <strain evidence="3">NBRC 15558</strain>
    </source>
</reference>
<organism evidence="2">
    <name type="scientific">Planobispora rosea</name>
    <dbReference type="NCBI Taxonomy" id="35762"/>
    <lineage>
        <taxon>Bacteria</taxon>
        <taxon>Bacillati</taxon>
        <taxon>Actinomycetota</taxon>
        <taxon>Actinomycetes</taxon>
        <taxon>Streptosporangiales</taxon>
        <taxon>Streptosporangiaceae</taxon>
        <taxon>Planobispora</taxon>
    </lineage>
</organism>
<accession>Q2MLS0</accession>
<keyword evidence="1" id="KW-0812">Transmembrane</keyword>
<evidence type="ECO:0000313" key="4">
    <source>
        <dbReference type="Proteomes" id="UP000655044"/>
    </source>
</evidence>
<gene>
    <name evidence="2" type="ORF">pPR2.18</name>
    <name evidence="3" type="ORF">Pro02_77450</name>
</gene>
<dbReference type="RefSeq" id="WP_015060856.1">
    <property type="nucleotide sequence ID" value="NC_019291.1"/>
</dbReference>
<name>Q2MLS0_PLARO</name>
<sequence>MQPKAVLERLRAAIVADPDGIYRAASVLCVASAVVAMVLLHIYGRTWLAVPSTLGALAGAVLIHLSARERNRRDDQE</sequence>
<evidence type="ECO:0000256" key="1">
    <source>
        <dbReference type="SAM" id="Phobius"/>
    </source>
</evidence>
<dbReference type="EMBL" id="DQ302475">
    <property type="protein sequence ID" value="ABC59131.1"/>
    <property type="molecule type" value="Genomic_DNA"/>
</dbReference>
<dbReference type="AlphaFoldDB" id="Q2MLS0"/>
<protein>
    <recommendedName>
        <fullName evidence="5">DUF2530 domain-containing protein</fullName>
    </recommendedName>
</protein>
<dbReference type="Proteomes" id="UP000655044">
    <property type="component" value="Unassembled WGS sequence"/>
</dbReference>
<evidence type="ECO:0000313" key="3">
    <source>
        <dbReference type="EMBL" id="GIH89337.1"/>
    </source>
</evidence>
<feature type="transmembrane region" description="Helical" evidence="1">
    <location>
        <begin position="21"/>
        <end position="42"/>
    </location>
</feature>
<reference evidence="2" key="1">
    <citation type="submission" date="2005-11" db="EMBL/GenBank/DDBJ databases">
        <title>Complete nucleotide sequence of Planobispora linear plasmid pPR2.</title>
        <authorList>
            <person name="Yang Y."/>
            <person name="Qin Z."/>
        </authorList>
    </citation>
    <scope>NUCLEOTIDE SEQUENCE</scope>
    <source>
        <plasmid evidence="2">pPR2</plasmid>
    </source>
</reference>
<keyword evidence="2" id="KW-0614">Plasmid</keyword>
<feature type="transmembrane region" description="Helical" evidence="1">
    <location>
        <begin position="48"/>
        <end position="67"/>
    </location>
</feature>